<dbReference type="PANTHER" id="PTHR24247:SF195">
    <property type="entry name" value="G-PROTEIN COUPLED RECEPTORS FAMILY 1 PROFILE DOMAIN-CONTAINING PROTEIN"/>
    <property type="match status" value="1"/>
</dbReference>
<keyword evidence="7 14" id="KW-0472">Membrane</keyword>
<keyword evidence="1 14" id="KW-1003">Cell membrane</keyword>
<evidence type="ECO:0000256" key="14">
    <source>
        <dbReference type="RuleBase" id="RU361191"/>
    </source>
</evidence>
<feature type="transmembrane region" description="Helical" evidence="14">
    <location>
        <begin position="138"/>
        <end position="157"/>
    </location>
</feature>
<evidence type="ECO:0000256" key="9">
    <source>
        <dbReference type="ARBA" id="ARBA00023170"/>
    </source>
</evidence>
<feature type="region of interest" description="Disordered" evidence="15">
    <location>
        <begin position="1"/>
        <end position="35"/>
    </location>
</feature>
<dbReference type="SUPFAM" id="SSF81321">
    <property type="entry name" value="Family A G protein-coupled receptor-like"/>
    <property type="match status" value="1"/>
</dbReference>
<dbReference type="PRINTS" id="PR00243">
    <property type="entry name" value="MUSCARINICR"/>
</dbReference>
<feature type="transmembrane region" description="Helical" evidence="14">
    <location>
        <begin position="220"/>
        <end position="245"/>
    </location>
</feature>
<dbReference type="InterPro" id="IPR000276">
    <property type="entry name" value="GPCR_Rhodpsn"/>
</dbReference>
<keyword evidence="2" id="KW-0597">Phosphoprotein</keyword>
<evidence type="ECO:0000256" key="5">
    <source>
        <dbReference type="ARBA" id="ARBA00023018"/>
    </source>
</evidence>
<evidence type="ECO:0000256" key="10">
    <source>
        <dbReference type="ARBA" id="ARBA00023180"/>
    </source>
</evidence>
<dbReference type="FunFam" id="1.20.1070.10:FF:000138">
    <property type="entry name" value="histamine H3 receptor"/>
    <property type="match status" value="1"/>
</dbReference>
<feature type="domain" description="G-protein coupled receptors family 1 profile" evidence="16">
    <location>
        <begin position="77"/>
        <end position="520"/>
    </location>
</feature>
<reference evidence="18" key="1">
    <citation type="submission" date="2025-08" db="UniProtKB">
        <authorList>
            <consortium name="RefSeq"/>
        </authorList>
    </citation>
    <scope>IDENTIFICATION</scope>
    <source>
        <tissue evidence="18">Sperm</tissue>
    </source>
</reference>
<dbReference type="AlphaFoldDB" id="A0AAJ7TGS0"/>
<accession>A0AAJ7TGS0</accession>
<dbReference type="GO" id="GO:0045211">
    <property type="term" value="C:postsynaptic membrane"/>
    <property type="evidence" value="ECO:0007669"/>
    <property type="project" value="UniProtKB-SubCell"/>
</dbReference>
<feature type="transmembrane region" description="Helical" evidence="14">
    <location>
        <begin position="178"/>
        <end position="200"/>
    </location>
</feature>
<keyword evidence="11 13" id="KW-0807">Transducer</keyword>
<evidence type="ECO:0000313" key="18">
    <source>
        <dbReference type="RefSeq" id="XP_032816571.1"/>
    </source>
</evidence>
<keyword evidence="12 14" id="KW-0628">Postsynaptic cell membrane</keyword>
<dbReference type="Pfam" id="PF00001">
    <property type="entry name" value="7tm_1"/>
    <property type="match status" value="1"/>
</dbReference>
<dbReference type="PROSITE" id="PS50262">
    <property type="entry name" value="G_PROTEIN_RECEP_F1_2"/>
    <property type="match status" value="1"/>
</dbReference>
<dbReference type="GO" id="GO:0007187">
    <property type="term" value="P:G protein-coupled receptor signaling pathway, coupled to cyclic nucleotide second messenger"/>
    <property type="evidence" value="ECO:0007669"/>
    <property type="project" value="TreeGrafter"/>
</dbReference>
<comment type="function">
    <text evidence="14">The muscarinic acetylcholine receptor mediates various cellular responses, including inhibition of adenylate cyclase, breakdown of phosphoinositides and modulation of potassium channels through the action of G proteins.</text>
</comment>
<name>A0AAJ7TGS0_PETMA</name>
<organism evidence="17 18">
    <name type="scientific">Petromyzon marinus</name>
    <name type="common">Sea lamprey</name>
    <dbReference type="NCBI Taxonomy" id="7757"/>
    <lineage>
        <taxon>Eukaryota</taxon>
        <taxon>Metazoa</taxon>
        <taxon>Chordata</taxon>
        <taxon>Craniata</taxon>
        <taxon>Vertebrata</taxon>
        <taxon>Cyclostomata</taxon>
        <taxon>Hyperoartia</taxon>
        <taxon>Petromyzontiformes</taxon>
        <taxon>Petromyzontidae</taxon>
        <taxon>Petromyzon</taxon>
    </lineage>
</organism>
<gene>
    <name evidence="18" type="primary">LOC116945958</name>
</gene>
<keyword evidence="17" id="KW-1185">Reference proteome</keyword>
<dbReference type="PANTHER" id="PTHR24247">
    <property type="entry name" value="5-HYDROXYTRYPTAMINE RECEPTOR"/>
    <property type="match status" value="1"/>
</dbReference>
<evidence type="ECO:0000256" key="6">
    <source>
        <dbReference type="ARBA" id="ARBA00023040"/>
    </source>
</evidence>
<feature type="region of interest" description="Disordered" evidence="15">
    <location>
        <begin position="313"/>
        <end position="365"/>
    </location>
</feature>
<evidence type="ECO:0000256" key="15">
    <source>
        <dbReference type="SAM" id="MobiDB-lite"/>
    </source>
</evidence>
<sequence>MRNGTPDAGLPSWPWPPDSGGLPNESGGAPGSAASQVHVAGGRGMAMLWPPGSSWTPGQKALLTALMVVLMLATVVGNALVILAFAVDRGLRTHANFFFLNLAIADLLVGSFCIPLYVPYVLTGEWRLGRGLCKLWLVMDYLLCTASVFNIVLISFDRFLSVTRAVSYRAQQCMTRRAVLKMLAVWLAAFLLYGPAIIAWEHVAGRSVVPQGECYAEFYYNWYFLIVASTFEFFTPLLSVAYFNLMIYSNIRRRRRNTPRPDRCDEAAPSVAAAAAAATSARCPGGDRPDEGFPCGAGVHTSAVFFVQESPADQRVQRSVAGSPPRKRHARRGGSAGPRRATWTPQVSSLAGDRPSKGDAPRKECRVDVSMSLAQTRRTICARRGEASSSAAASVASSAAGRVARLGTPRANVVGLCVNQEALSGLQRLEEKGRCADQRRYGATRPRLPHSADPSLRLSRDKRVAKSLAIIVCVFAMCWTPYTLLMIIRAACRSQCVDDRLYEFSFWLLWLNSAVNPVLYPLCHVRFKRAFLRILCQRKFKVEPQVVARLRC</sequence>
<dbReference type="GO" id="GO:0007197">
    <property type="term" value="P:adenylate cyclase-inhibiting G protein-coupled acetylcholine receptor signaling pathway"/>
    <property type="evidence" value="ECO:0007669"/>
    <property type="project" value="TreeGrafter"/>
</dbReference>
<dbReference type="GO" id="GO:0016907">
    <property type="term" value="F:G protein-coupled acetylcholine receptor activity"/>
    <property type="evidence" value="ECO:0007669"/>
    <property type="project" value="UniProtKB-UniRule"/>
</dbReference>
<feature type="transmembrane region" description="Helical" evidence="14">
    <location>
        <begin position="61"/>
        <end position="85"/>
    </location>
</feature>
<evidence type="ECO:0000256" key="4">
    <source>
        <dbReference type="ARBA" id="ARBA00022989"/>
    </source>
</evidence>
<dbReference type="GO" id="GO:0030425">
    <property type="term" value="C:dendrite"/>
    <property type="evidence" value="ECO:0007669"/>
    <property type="project" value="TreeGrafter"/>
</dbReference>
<comment type="similarity">
    <text evidence="14">Belongs to the G-protein coupled receptor 1 family. Muscarinic acetylcholine receptor subfamily.</text>
</comment>
<feature type="compositionally biased region" description="Basic and acidic residues" evidence="15">
    <location>
        <begin position="354"/>
        <end position="365"/>
    </location>
</feature>
<dbReference type="GO" id="GO:0004993">
    <property type="term" value="F:G protein-coupled serotonin receptor activity"/>
    <property type="evidence" value="ECO:0007669"/>
    <property type="project" value="TreeGrafter"/>
</dbReference>
<dbReference type="InterPro" id="IPR000995">
    <property type="entry name" value="Musac_Ach_rcpt"/>
</dbReference>
<dbReference type="Gene3D" id="1.20.1070.10">
    <property type="entry name" value="Rhodopsin 7-helix transmembrane proteins"/>
    <property type="match status" value="2"/>
</dbReference>
<evidence type="ECO:0000256" key="2">
    <source>
        <dbReference type="ARBA" id="ARBA00022553"/>
    </source>
</evidence>
<evidence type="ECO:0000256" key="11">
    <source>
        <dbReference type="ARBA" id="ARBA00023224"/>
    </source>
</evidence>
<dbReference type="InterPro" id="IPR017452">
    <property type="entry name" value="GPCR_Rhodpsn_7TM"/>
</dbReference>
<evidence type="ECO:0000256" key="3">
    <source>
        <dbReference type="ARBA" id="ARBA00022692"/>
    </source>
</evidence>
<evidence type="ECO:0000256" key="13">
    <source>
        <dbReference type="RuleBase" id="RU000688"/>
    </source>
</evidence>
<protein>
    <recommendedName>
        <fullName evidence="14">Muscarinic acetylcholine receptor</fullName>
    </recommendedName>
</protein>
<feature type="transmembrane region" description="Helical" evidence="14">
    <location>
        <begin position="97"/>
        <end position="118"/>
    </location>
</feature>
<keyword evidence="10" id="KW-0325">Glycoprotein</keyword>
<keyword evidence="8" id="KW-1015">Disulfide bond</keyword>
<evidence type="ECO:0000256" key="1">
    <source>
        <dbReference type="ARBA" id="ARBA00022475"/>
    </source>
</evidence>
<evidence type="ECO:0000256" key="12">
    <source>
        <dbReference type="ARBA" id="ARBA00023257"/>
    </source>
</evidence>
<keyword evidence="3 13" id="KW-0812">Transmembrane</keyword>
<keyword evidence="6 13" id="KW-0297">G-protein coupled receptor</keyword>
<evidence type="ECO:0000256" key="7">
    <source>
        <dbReference type="ARBA" id="ARBA00023136"/>
    </source>
</evidence>
<dbReference type="KEGG" id="pmrn:116945958"/>
<feature type="transmembrane region" description="Helical" evidence="14">
    <location>
        <begin position="504"/>
        <end position="523"/>
    </location>
</feature>
<feature type="transmembrane region" description="Helical" evidence="14">
    <location>
        <begin position="464"/>
        <end position="484"/>
    </location>
</feature>
<dbReference type="Proteomes" id="UP001318040">
    <property type="component" value="Chromosome 25"/>
</dbReference>
<dbReference type="RefSeq" id="XP_032816571.1">
    <property type="nucleotide sequence ID" value="XM_032960680.1"/>
</dbReference>
<proteinExistence type="inferred from homology"/>
<keyword evidence="9 13" id="KW-0675">Receptor</keyword>
<dbReference type="CTD" id="11255"/>
<dbReference type="PRINTS" id="PR00237">
    <property type="entry name" value="GPCRRHODOPSN"/>
</dbReference>
<evidence type="ECO:0000256" key="8">
    <source>
        <dbReference type="ARBA" id="ARBA00023157"/>
    </source>
</evidence>
<keyword evidence="4 14" id="KW-1133">Transmembrane helix</keyword>
<keyword evidence="5 14" id="KW-0770">Synapse</keyword>
<comment type="subcellular location">
    <subcellularLocation>
        <location evidence="14">Cell membrane</location>
        <topology evidence="14">Multi-pass membrane protein</topology>
    </subcellularLocation>
    <subcellularLocation>
        <location evidence="14">Postsynaptic cell membrane</location>
        <topology evidence="14">Multi-pass membrane protein</topology>
    </subcellularLocation>
</comment>
<dbReference type="PROSITE" id="PS00237">
    <property type="entry name" value="G_PROTEIN_RECEP_F1_1"/>
    <property type="match status" value="1"/>
</dbReference>
<evidence type="ECO:0000313" key="17">
    <source>
        <dbReference type="Proteomes" id="UP001318040"/>
    </source>
</evidence>
<evidence type="ECO:0000259" key="16">
    <source>
        <dbReference type="PROSITE" id="PS50262"/>
    </source>
</evidence>
<dbReference type="CDD" id="cd15048">
    <property type="entry name" value="7tmA_Histamine_H3R_H4R"/>
    <property type="match status" value="1"/>
</dbReference>